<reference evidence="1" key="1">
    <citation type="submission" date="2023-07" db="EMBL/GenBank/DDBJ databases">
        <authorList>
            <consortium name="AG Swart"/>
            <person name="Singh M."/>
            <person name="Singh A."/>
            <person name="Seah K."/>
            <person name="Emmerich C."/>
        </authorList>
    </citation>
    <scope>NUCLEOTIDE SEQUENCE</scope>
    <source>
        <strain evidence="1">DP1</strain>
    </source>
</reference>
<proteinExistence type="predicted"/>
<dbReference type="Proteomes" id="UP001295684">
    <property type="component" value="Unassembled WGS sequence"/>
</dbReference>
<dbReference type="AlphaFoldDB" id="A0AAD1XP96"/>
<protein>
    <submittedName>
        <fullName evidence="1">Uncharacterized protein</fullName>
    </submittedName>
</protein>
<keyword evidence="2" id="KW-1185">Reference proteome</keyword>
<evidence type="ECO:0000313" key="2">
    <source>
        <dbReference type="Proteomes" id="UP001295684"/>
    </source>
</evidence>
<evidence type="ECO:0000313" key="1">
    <source>
        <dbReference type="EMBL" id="CAI2376254.1"/>
    </source>
</evidence>
<comment type="caution">
    <text evidence="1">The sequence shown here is derived from an EMBL/GenBank/DDBJ whole genome shotgun (WGS) entry which is preliminary data.</text>
</comment>
<accession>A0AAD1XP96</accession>
<organism evidence="1 2">
    <name type="scientific">Euplotes crassus</name>
    <dbReference type="NCBI Taxonomy" id="5936"/>
    <lineage>
        <taxon>Eukaryota</taxon>
        <taxon>Sar</taxon>
        <taxon>Alveolata</taxon>
        <taxon>Ciliophora</taxon>
        <taxon>Intramacronucleata</taxon>
        <taxon>Spirotrichea</taxon>
        <taxon>Hypotrichia</taxon>
        <taxon>Euplotida</taxon>
        <taxon>Euplotidae</taxon>
        <taxon>Moneuplotes</taxon>
    </lineage>
</organism>
<name>A0AAD1XP96_EUPCR</name>
<sequence>MFSKQSVRINKALMQSTMPVRNFRRNAAPGFYNLRFRPSQGVDNNYIPFTGKWYAPGGVDKTKTDRNPNNFKYTNNLFSQDADEWRNRASDYVYQIYRRLHRSNDGWTRTLVAYTSFCFMMAHQALFWKVHLFCFGIFTATRIRDRAAEPTVDEVNVLDTIFSDEKLKELFTPETYHVVDYNQEWDKGRDNPYFPEYKTTIAKFFNTDSNTTTGFYKFGDVESGAMMTLHFKTMPFANNKYNFSEPFMIYDMWAEVTHEGEFFEHRIVKAEEVLRTKKIFVSWH</sequence>
<dbReference type="EMBL" id="CAMPGE010017801">
    <property type="protein sequence ID" value="CAI2376254.1"/>
    <property type="molecule type" value="Genomic_DNA"/>
</dbReference>
<gene>
    <name evidence="1" type="ORF">ECRASSUSDP1_LOCUS17623</name>
</gene>